<dbReference type="Pfam" id="PF07970">
    <property type="entry name" value="COPIIcoated_ERV"/>
    <property type="match status" value="1"/>
</dbReference>
<dbReference type="OrthoDB" id="270930at2759"/>
<evidence type="ECO:0000259" key="7">
    <source>
        <dbReference type="Pfam" id="PF07970"/>
    </source>
</evidence>
<accession>A0A4V3SJ83</accession>
<dbReference type="AlphaFoldDB" id="A0A4V3SJ83"/>
<keyword evidence="6" id="KW-0813">Transport</keyword>
<reference evidence="9 10" key="1">
    <citation type="submission" date="2019-04" db="EMBL/GenBank/DDBJ databases">
        <title>Comparative genomics and transcriptomics to analyze fruiting body development in filamentous ascomycetes.</title>
        <authorList>
            <consortium name="DOE Joint Genome Institute"/>
            <person name="Lutkenhaus R."/>
            <person name="Traeger S."/>
            <person name="Breuer J."/>
            <person name="Kuo A."/>
            <person name="Lipzen A."/>
            <person name="Pangilinan J."/>
            <person name="Dilworth D."/>
            <person name="Sandor L."/>
            <person name="Poggeler S."/>
            <person name="Barry K."/>
            <person name="Grigoriev I.V."/>
            <person name="Nowrousian M."/>
        </authorList>
    </citation>
    <scope>NUCLEOTIDE SEQUENCE [LARGE SCALE GENOMIC DNA]</scope>
    <source>
        <strain evidence="9 10">CBS 389.68</strain>
    </source>
</reference>
<dbReference type="GO" id="GO:0030134">
    <property type="term" value="C:COPII-coated ER to Golgi transport vesicle"/>
    <property type="evidence" value="ECO:0007669"/>
    <property type="project" value="TreeGrafter"/>
</dbReference>
<dbReference type="GO" id="GO:0033116">
    <property type="term" value="C:endoplasmic reticulum-Golgi intermediate compartment membrane"/>
    <property type="evidence" value="ECO:0007669"/>
    <property type="project" value="UniProtKB-SubCell"/>
</dbReference>
<dbReference type="InParanoid" id="A0A4V3SJ83"/>
<proteinExistence type="inferred from homology"/>
<dbReference type="EMBL" id="ML220114">
    <property type="protein sequence ID" value="TGZ82995.1"/>
    <property type="molecule type" value="Genomic_DNA"/>
</dbReference>
<dbReference type="Proteomes" id="UP000298138">
    <property type="component" value="Unassembled WGS sequence"/>
</dbReference>
<dbReference type="PANTHER" id="PTHR10984:SF25">
    <property type="entry name" value="ENDOPLASMIC RETICULUM-GOLGI INTERMEDIATE COMPARTMENT PROTEIN 3"/>
    <property type="match status" value="1"/>
</dbReference>
<evidence type="ECO:0000256" key="4">
    <source>
        <dbReference type="ARBA" id="ARBA00022989"/>
    </source>
</evidence>
<dbReference type="GO" id="GO:0000139">
    <property type="term" value="C:Golgi membrane"/>
    <property type="evidence" value="ECO:0007669"/>
    <property type="project" value="UniProtKB-SubCell"/>
</dbReference>
<dbReference type="FunCoup" id="A0A4V3SJ83">
    <property type="interactions" value="717"/>
</dbReference>
<feature type="domain" description="Endoplasmic reticulum vesicle transporter C-terminal" evidence="7">
    <location>
        <begin position="141"/>
        <end position="394"/>
    </location>
</feature>
<dbReference type="Pfam" id="PF13850">
    <property type="entry name" value="ERGIC_N"/>
    <property type="match status" value="1"/>
</dbReference>
<dbReference type="GO" id="GO:0006890">
    <property type="term" value="P:retrograde vesicle-mediated transport, Golgi to endoplasmic reticulum"/>
    <property type="evidence" value="ECO:0007669"/>
    <property type="project" value="TreeGrafter"/>
</dbReference>
<dbReference type="InterPro" id="IPR012936">
    <property type="entry name" value="Erv_C"/>
</dbReference>
<keyword evidence="6" id="KW-0931">ER-Golgi transport</keyword>
<comment type="function">
    <text evidence="6">Plays a role in transport between endoplasmic reticulum and Golgi.</text>
</comment>
<keyword evidence="10" id="KW-1185">Reference proteome</keyword>
<protein>
    <recommendedName>
        <fullName evidence="6">Endoplasmic reticulum-Golgi intermediate compartment protein</fullName>
    </recommendedName>
</protein>
<evidence type="ECO:0000313" key="9">
    <source>
        <dbReference type="EMBL" id="TGZ82995.1"/>
    </source>
</evidence>
<evidence type="ECO:0000256" key="6">
    <source>
        <dbReference type="RuleBase" id="RU369013"/>
    </source>
</evidence>
<keyword evidence="6" id="KW-0333">Golgi apparatus</keyword>
<feature type="transmembrane region" description="Helical" evidence="6">
    <location>
        <begin position="20"/>
        <end position="43"/>
    </location>
</feature>
<organism evidence="9 10">
    <name type="scientific">Ascodesmis nigricans</name>
    <dbReference type="NCBI Taxonomy" id="341454"/>
    <lineage>
        <taxon>Eukaryota</taxon>
        <taxon>Fungi</taxon>
        <taxon>Dikarya</taxon>
        <taxon>Ascomycota</taxon>
        <taxon>Pezizomycotina</taxon>
        <taxon>Pezizomycetes</taxon>
        <taxon>Pezizales</taxon>
        <taxon>Ascodesmidaceae</taxon>
        <taxon>Ascodesmis</taxon>
    </lineage>
</organism>
<evidence type="ECO:0000256" key="1">
    <source>
        <dbReference type="ARBA" id="ARBA00004141"/>
    </source>
</evidence>
<comment type="similarity">
    <text evidence="2 6">Belongs to the ERGIC family.</text>
</comment>
<feature type="transmembrane region" description="Helical" evidence="6">
    <location>
        <begin position="372"/>
        <end position="393"/>
    </location>
</feature>
<feature type="domain" description="Endoplasmic reticulum vesicle transporter N-terminal" evidence="8">
    <location>
        <begin position="7"/>
        <end position="97"/>
    </location>
</feature>
<sequence>MARGSRLTKLDAFSKTVEDARIRTTSGGIVTICSVLVVLFLVLGEIRDYRRVIVQPQLVVDKNARGELLPININITFPHLPCSLVTLDVMDISGEQQSGISHGIHLTRLTPHPELAPVSTTQHHVHEEGALHLDPNYCGPCYGAPPPEGHNGCCNTCDDVREAYISMGWGLPDDGKGIEQCEREHYAEHLAEMRDEGCNVAGHLLVNKVVGNFHIAPGKSFTTSSMHVHDLQLYYDTPKEHTMSHMIHHLSFGPELPEDKDPLHAQKVPGSLMGNNPLDGTVAWSKVKPYNYMYFIKVVSTSFLPLGVEPGEPGSLDTHQYSVTSHERNLAGGADADHPDRLHARGGIPGLYFSYDISPMKVINREVRPKSFLSFLTGIFSIIGGTLTVAAAVDRGVYEGGLRVRKLHQG</sequence>
<evidence type="ECO:0000256" key="5">
    <source>
        <dbReference type="ARBA" id="ARBA00023136"/>
    </source>
</evidence>
<keyword evidence="6" id="KW-0256">Endoplasmic reticulum</keyword>
<keyword evidence="3 6" id="KW-0812">Transmembrane</keyword>
<evidence type="ECO:0000256" key="2">
    <source>
        <dbReference type="ARBA" id="ARBA00005648"/>
    </source>
</evidence>
<name>A0A4V3SJ83_9PEZI</name>
<dbReference type="STRING" id="341454.A0A4V3SJ83"/>
<dbReference type="PANTHER" id="PTHR10984">
    <property type="entry name" value="ENDOPLASMIC RETICULUM-GOLGI INTERMEDIATE COMPARTMENT PROTEIN"/>
    <property type="match status" value="1"/>
</dbReference>
<evidence type="ECO:0000256" key="3">
    <source>
        <dbReference type="ARBA" id="ARBA00022692"/>
    </source>
</evidence>
<comment type="subcellular location">
    <subcellularLocation>
        <location evidence="6">Endoplasmic reticulum membrane</location>
        <topology evidence="6">Multi-pass membrane protein</topology>
    </subcellularLocation>
    <subcellularLocation>
        <location evidence="6">Endoplasmic reticulum-Golgi intermediate compartment membrane</location>
        <topology evidence="6">Multi-pass membrane protein</topology>
    </subcellularLocation>
    <subcellularLocation>
        <location evidence="6">Golgi apparatus membrane</location>
        <topology evidence="6">Multi-pass membrane protein</topology>
    </subcellularLocation>
    <subcellularLocation>
        <location evidence="1">Membrane</location>
        <topology evidence="1">Multi-pass membrane protein</topology>
    </subcellularLocation>
</comment>
<keyword evidence="4 6" id="KW-1133">Transmembrane helix</keyword>
<evidence type="ECO:0000259" key="8">
    <source>
        <dbReference type="Pfam" id="PF13850"/>
    </source>
</evidence>
<dbReference type="InterPro" id="IPR039542">
    <property type="entry name" value="Erv_N"/>
</dbReference>
<keyword evidence="5 6" id="KW-0472">Membrane</keyword>
<evidence type="ECO:0000313" key="10">
    <source>
        <dbReference type="Proteomes" id="UP000298138"/>
    </source>
</evidence>
<dbReference type="GO" id="GO:0005789">
    <property type="term" value="C:endoplasmic reticulum membrane"/>
    <property type="evidence" value="ECO:0007669"/>
    <property type="project" value="UniProtKB-SubCell"/>
</dbReference>
<dbReference type="GO" id="GO:0006888">
    <property type="term" value="P:endoplasmic reticulum to Golgi vesicle-mediated transport"/>
    <property type="evidence" value="ECO:0007669"/>
    <property type="project" value="UniProtKB-UniRule"/>
</dbReference>
<gene>
    <name evidence="9" type="ORF">EX30DRAFT_328919</name>
</gene>
<dbReference type="InterPro" id="IPR045888">
    <property type="entry name" value="Erv"/>
</dbReference>